<proteinExistence type="predicted"/>
<feature type="chain" id="PRO_5020964052" evidence="1">
    <location>
        <begin position="28"/>
        <end position="431"/>
    </location>
</feature>
<comment type="caution">
    <text evidence="2">The sequence shown here is derived from an EMBL/GenBank/DDBJ whole genome shotgun (WGS) entry which is preliminary data.</text>
</comment>
<dbReference type="PANTHER" id="PTHR43649">
    <property type="entry name" value="ARABINOSE-BINDING PROTEIN-RELATED"/>
    <property type="match status" value="1"/>
</dbReference>
<dbReference type="Gene3D" id="3.40.190.10">
    <property type="entry name" value="Periplasmic binding protein-like II"/>
    <property type="match status" value="2"/>
</dbReference>
<dbReference type="PROSITE" id="PS51318">
    <property type="entry name" value="TAT"/>
    <property type="match status" value="1"/>
</dbReference>
<sequence>MIRHSPRARRRTLLTGATAAAALGASAACGDDGPAGTADDPVTIGFEWWGDEARAEITQQAVDLFEQKNEGIKVRASFADYPVYWEGLTTRMVSQDLPDVFQMDYPRLRQFATNGMLLPLEGVVDTSDFREGLLDTGKIDDELIAVPVAANHLGLIYRADWYAEHGIDAPQPGHTWEEYGETIRTLTAALGEGKWGAEDWARSYLFLEMWLYQQGASFYTEDSASLGFTKDQLLAWWETSAPHIEAGDIPTFEEASSWTADGMVEDTLASEIRWDSAVTGLWPAVEEAGGQLALAAPPTSDPNNLGIYRKPSMQFVIAANSENAEASAKLIEFCLTDPEAIAILGTNRGIPATNVGLESVELDEASQAILDYEESVAEYVAPSPPAPPAAAGAIEAKYTEIYEQVQYAELTPEAAADLFFEEAATLFASEE</sequence>
<dbReference type="RefSeq" id="WP_136533613.1">
    <property type="nucleotide sequence ID" value="NZ_STGY01000022.1"/>
</dbReference>
<reference evidence="2 3" key="2">
    <citation type="submission" date="2019-05" db="EMBL/GenBank/DDBJ databases">
        <title>Glycomyces buryatensis sp. nov.</title>
        <authorList>
            <person name="Nikitina E."/>
        </authorList>
    </citation>
    <scope>NUCLEOTIDE SEQUENCE [LARGE SCALE GENOMIC DNA]</scope>
    <source>
        <strain evidence="2 3">18</strain>
    </source>
</reference>
<dbReference type="Pfam" id="PF01547">
    <property type="entry name" value="SBP_bac_1"/>
    <property type="match status" value="1"/>
</dbReference>
<evidence type="ECO:0000313" key="2">
    <source>
        <dbReference type="EMBL" id="THV42490.1"/>
    </source>
</evidence>
<dbReference type="AlphaFoldDB" id="A0A4S8QDU6"/>
<dbReference type="PROSITE" id="PS51257">
    <property type="entry name" value="PROKAR_LIPOPROTEIN"/>
    <property type="match status" value="1"/>
</dbReference>
<dbReference type="InterPro" id="IPR006311">
    <property type="entry name" value="TAT_signal"/>
</dbReference>
<dbReference type="InterPro" id="IPR050490">
    <property type="entry name" value="Bact_solute-bd_prot1"/>
</dbReference>
<organism evidence="2 3">
    <name type="scientific">Glycomyces buryatensis</name>
    <dbReference type="NCBI Taxonomy" id="2570927"/>
    <lineage>
        <taxon>Bacteria</taxon>
        <taxon>Bacillati</taxon>
        <taxon>Actinomycetota</taxon>
        <taxon>Actinomycetes</taxon>
        <taxon>Glycomycetales</taxon>
        <taxon>Glycomycetaceae</taxon>
        <taxon>Glycomyces</taxon>
    </lineage>
</organism>
<dbReference type="Proteomes" id="UP000308760">
    <property type="component" value="Unassembled WGS sequence"/>
</dbReference>
<gene>
    <name evidence="2" type="ORF">FAB82_05855</name>
</gene>
<evidence type="ECO:0000313" key="3">
    <source>
        <dbReference type="Proteomes" id="UP000308760"/>
    </source>
</evidence>
<keyword evidence="3" id="KW-1185">Reference proteome</keyword>
<keyword evidence="1" id="KW-0732">Signal</keyword>
<dbReference type="EMBL" id="STGY01000022">
    <property type="protein sequence ID" value="THV42490.1"/>
    <property type="molecule type" value="Genomic_DNA"/>
</dbReference>
<evidence type="ECO:0000256" key="1">
    <source>
        <dbReference type="SAM" id="SignalP"/>
    </source>
</evidence>
<dbReference type="InterPro" id="IPR006059">
    <property type="entry name" value="SBP"/>
</dbReference>
<protein>
    <submittedName>
        <fullName evidence="2">Extracellular solute-binding protein</fullName>
    </submittedName>
</protein>
<name>A0A4S8QDU6_9ACTN</name>
<reference evidence="3" key="1">
    <citation type="submission" date="2019-04" db="EMBL/GenBank/DDBJ databases">
        <title>Nocardioides xinjiangensis sp. nov.</title>
        <authorList>
            <person name="Liu S."/>
        </authorList>
    </citation>
    <scope>NUCLEOTIDE SEQUENCE [LARGE SCALE GENOMIC DNA]</scope>
    <source>
        <strain evidence="3">18</strain>
    </source>
</reference>
<dbReference type="OrthoDB" id="7918484at2"/>
<feature type="signal peptide" evidence="1">
    <location>
        <begin position="1"/>
        <end position="27"/>
    </location>
</feature>
<dbReference type="PANTHER" id="PTHR43649:SF30">
    <property type="entry name" value="ABC TRANSPORTER SUBSTRATE-BINDING PROTEIN"/>
    <property type="match status" value="1"/>
</dbReference>
<dbReference type="SUPFAM" id="SSF53850">
    <property type="entry name" value="Periplasmic binding protein-like II"/>
    <property type="match status" value="1"/>
</dbReference>
<accession>A0A4S8QDU6</accession>